<proteinExistence type="predicted"/>
<dbReference type="InterPro" id="IPR015897">
    <property type="entry name" value="CHK_kinase-like"/>
</dbReference>
<dbReference type="InterPro" id="IPR011009">
    <property type="entry name" value="Kinase-like_dom_sf"/>
</dbReference>
<reference evidence="3" key="1">
    <citation type="submission" date="2025-08" db="UniProtKB">
        <authorList>
            <consortium name="RefSeq"/>
        </authorList>
    </citation>
    <scope>IDENTIFICATION</scope>
    <source>
        <tissue evidence="3">Entire body</tissue>
    </source>
</reference>
<evidence type="ECO:0000313" key="3">
    <source>
        <dbReference type="RefSeq" id="XP_018334960.1"/>
    </source>
</evidence>
<dbReference type="AlphaFoldDB" id="A0A1W4XRC7"/>
<organism evidence="2 3">
    <name type="scientific">Agrilus planipennis</name>
    <name type="common">Emerald ash borer</name>
    <name type="synonym">Agrilus marcopoli</name>
    <dbReference type="NCBI Taxonomy" id="224129"/>
    <lineage>
        <taxon>Eukaryota</taxon>
        <taxon>Metazoa</taxon>
        <taxon>Ecdysozoa</taxon>
        <taxon>Arthropoda</taxon>
        <taxon>Hexapoda</taxon>
        <taxon>Insecta</taxon>
        <taxon>Pterygota</taxon>
        <taxon>Neoptera</taxon>
        <taxon>Endopterygota</taxon>
        <taxon>Coleoptera</taxon>
        <taxon>Polyphaga</taxon>
        <taxon>Elateriformia</taxon>
        <taxon>Buprestoidea</taxon>
        <taxon>Buprestidae</taxon>
        <taxon>Agrilinae</taxon>
        <taxon>Agrilus</taxon>
    </lineage>
</organism>
<dbReference type="RefSeq" id="XP_018334960.1">
    <property type="nucleotide sequence ID" value="XM_018479458.2"/>
</dbReference>
<dbReference type="SMART" id="SM00587">
    <property type="entry name" value="CHK"/>
    <property type="match status" value="1"/>
</dbReference>
<dbReference type="Gene3D" id="3.90.1200.10">
    <property type="match status" value="1"/>
</dbReference>
<dbReference type="GeneID" id="108743860"/>
<dbReference type="KEGG" id="apln:108743860"/>
<dbReference type="Pfam" id="PF02958">
    <property type="entry name" value="EcKL"/>
    <property type="match status" value="2"/>
</dbReference>
<sequence>YSSPVYDVLFGIYSTTSREFRKYNLNDLLDYYYKSLENELQSRDIILNDFFDYFEYQSLIRQFIPLVKLSSSLTKYKIIKENGPEKNKELLLDILKELEEHFRYKSYRVIPEDVNKIVKDAIGDIEFEIVHYSLDSIGKGSGFLGHHNKLNITYLTNEGEKKLKYFTKLYPIGSPFTKMIDDSDLFDKEILVYINIINDMQKYNIDIINDCVPRLIFGSSNDALVVEDLLETGFVTVDHKRNLNVNEIETVLKVLAKFHASSIVLEEKLYEQCESRRSLLEVYHRPLKEGHFVSDEKNASRISFMVGTEAIVYMIEKIFGKCDEDLTHYILNLYDKSRELLKPTQKFRNVMCHGDFWPPNFLLKYDDSGNPVDCRIIDFQLVRYTLPAHDFMFIVVYVTTHEHRTKYLKHYIDFYYNALSSALKASNYDINTLLTYEEFVEGCNHIIEQVYFQVACWYQFGQISVEKFNNGEIDAAECLYRDKKPVCEFAYKTDKNFRTKISESFNNILRVYEVYRNHGTKEHCQFLREIYGI</sequence>
<name>A0A1W4XRC7_AGRPL</name>
<dbReference type="OrthoDB" id="190089at2759"/>
<dbReference type="InParanoid" id="A0A1W4XRC7"/>
<gene>
    <name evidence="3" type="primary">LOC108743860</name>
</gene>
<accession>A0A1W4XRC7</accession>
<feature type="non-terminal residue" evidence="3">
    <location>
        <position position="1"/>
    </location>
</feature>
<dbReference type="SUPFAM" id="SSF56112">
    <property type="entry name" value="Protein kinase-like (PK-like)"/>
    <property type="match status" value="1"/>
</dbReference>
<feature type="domain" description="CHK kinase-like" evidence="1">
    <location>
        <begin position="224"/>
        <end position="425"/>
    </location>
</feature>
<dbReference type="PANTHER" id="PTHR11012:SF48">
    <property type="entry name" value="CHK KINASE-LIKE DOMAIN-CONTAINING PROTEIN-RELATED"/>
    <property type="match status" value="1"/>
</dbReference>
<dbReference type="Proteomes" id="UP000192223">
    <property type="component" value="Unplaced"/>
</dbReference>
<dbReference type="PANTHER" id="PTHR11012">
    <property type="entry name" value="PROTEIN KINASE-LIKE DOMAIN-CONTAINING"/>
    <property type="match status" value="1"/>
</dbReference>
<evidence type="ECO:0000313" key="2">
    <source>
        <dbReference type="Proteomes" id="UP000192223"/>
    </source>
</evidence>
<protein>
    <submittedName>
        <fullName evidence="3">Uncharacterized protein LOC108743860</fullName>
    </submittedName>
</protein>
<dbReference type="InterPro" id="IPR004119">
    <property type="entry name" value="EcKL"/>
</dbReference>
<keyword evidence="2" id="KW-1185">Reference proteome</keyword>
<evidence type="ECO:0000259" key="1">
    <source>
        <dbReference type="SMART" id="SM00587"/>
    </source>
</evidence>